<dbReference type="Pfam" id="PF02361">
    <property type="entry name" value="CbiQ"/>
    <property type="match status" value="1"/>
</dbReference>
<feature type="transmembrane region" description="Helical" evidence="6">
    <location>
        <begin position="47"/>
        <end position="64"/>
    </location>
</feature>
<organism evidence="7 8">
    <name type="scientific">Natronincola ferrireducens</name>
    <dbReference type="NCBI Taxonomy" id="393762"/>
    <lineage>
        <taxon>Bacteria</taxon>
        <taxon>Bacillati</taxon>
        <taxon>Bacillota</taxon>
        <taxon>Clostridia</taxon>
        <taxon>Peptostreptococcales</taxon>
        <taxon>Natronincolaceae</taxon>
        <taxon>Natronincola</taxon>
    </lineage>
</organism>
<dbReference type="PANTHER" id="PTHR34857:SF2">
    <property type="entry name" value="SLL0384 PROTEIN"/>
    <property type="match status" value="1"/>
</dbReference>
<keyword evidence="4 6" id="KW-1133">Transmembrane helix</keyword>
<evidence type="ECO:0000256" key="1">
    <source>
        <dbReference type="ARBA" id="ARBA00004141"/>
    </source>
</evidence>
<dbReference type="STRING" id="393762.SAMN05660472_02214"/>
<sequence>MVSLFILLFYISFIDSYRLLAITAGIAVVYSISICKSKYFIRLIKPVLPFVILMLLPIIIRYILRNTLEDIDFTIMIIGKILISSIILGTVVAKHSALYLVDGILNIGLPRIFNRILALTFRYFHMINEDVQIGRKALSSRGMGERKGLSSLSIFGEWIGGFFLKSTHHSDMVFNAMKSRGFQGESRNEKIKNKGLIIECCILILFLTMVLIIDGKV</sequence>
<reference evidence="7 8" key="1">
    <citation type="submission" date="2016-10" db="EMBL/GenBank/DDBJ databases">
        <authorList>
            <person name="de Groot N.N."/>
        </authorList>
    </citation>
    <scope>NUCLEOTIDE SEQUENCE [LARGE SCALE GENOMIC DNA]</scope>
    <source>
        <strain evidence="7 8">DSM 18346</strain>
    </source>
</reference>
<keyword evidence="8" id="KW-1185">Reference proteome</keyword>
<evidence type="ECO:0000256" key="5">
    <source>
        <dbReference type="ARBA" id="ARBA00023136"/>
    </source>
</evidence>
<name>A0A1G9FQI5_9FIRM</name>
<keyword evidence="5 6" id="KW-0472">Membrane</keyword>
<dbReference type="Proteomes" id="UP000198718">
    <property type="component" value="Unassembled WGS sequence"/>
</dbReference>
<dbReference type="GO" id="GO:0005886">
    <property type="term" value="C:plasma membrane"/>
    <property type="evidence" value="ECO:0007669"/>
    <property type="project" value="UniProtKB-ARBA"/>
</dbReference>
<dbReference type="CDD" id="cd16914">
    <property type="entry name" value="EcfT"/>
    <property type="match status" value="1"/>
</dbReference>
<dbReference type="InterPro" id="IPR003339">
    <property type="entry name" value="ABC/ECF_trnsptr_transmembrane"/>
</dbReference>
<keyword evidence="2" id="KW-1003">Cell membrane</keyword>
<evidence type="ECO:0000313" key="8">
    <source>
        <dbReference type="Proteomes" id="UP000198718"/>
    </source>
</evidence>
<evidence type="ECO:0000256" key="2">
    <source>
        <dbReference type="ARBA" id="ARBA00022475"/>
    </source>
</evidence>
<feature type="transmembrane region" description="Helical" evidence="6">
    <location>
        <begin position="71"/>
        <end position="91"/>
    </location>
</feature>
<evidence type="ECO:0000256" key="6">
    <source>
        <dbReference type="SAM" id="Phobius"/>
    </source>
</evidence>
<dbReference type="AlphaFoldDB" id="A0A1G9FQI5"/>
<dbReference type="PANTHER" id="PTHR34857">
    <property type="entry name" value="SLL0384 PROTEIN"/>
    <property type="match status" value="1"/>
</dbReference>
<dbReference type="OrthoDB" id="8585740at2"/>
<evidence type="ECO:0000313" key="7">
    <source>
        <dbReference type="EMBL" id="SDK90686.1"/>
    </source>
</evidence>
<gene>
    <name evidence="7" type="ORF">SAMN05660472_02214</name>
</gene>
<protein>
    <submittedName>
        <fullName evidence="7">Cobalt/nickel transport system permease protein</fullName>
    </submittedName>
</protein>
<feature type="transmembrane region" description="Helical" evidence="6">
    <location>
        <begin position="196"/>
        <end position="213"/>
    </location>
</feature>
<accession>A0A1G9FQI5</accession>
<comment type="subcellular location">
    <subcellularLocation>
        <location evidence="1">Membrane</location>
        <topology evidence="1">Multi-pass membrane protein</topology>
    </subcellularLocation>
</comment>
<proteinExistence type="predicted"/>
<keyword evidence="3 6" id="KW-0812">Transmembrane</keyword>
<evidence type="ECO:0000256" key="3">
    <source>
        <dbReference type="ARBA" id="ARBA00022692"/>
    </source>
</evidence>
<evidence type="ECO:0000256" key="4">
    <source>
        <dbReference type="ARBA" id="ARBA00022989"/>
    </source>
</evidence>
<dbReference type="InterPro" id="IPR051611">
    <property type="entry name" value="ECF_transporter_component"/>
</dbReference>
<dbReference type="EMBL" id="FNFP01000005">
    <property type="protein sequence ID" value="SDK90686.1"/>
    <property type="molecule type" value="Genomic_DNA"/>
</dbReference>